<evidence type="ECO:0000313" key="2">
    <source>
        <dbReference type="EMBL" id="OWP64089.1"/>
    </source>
</evidence>
<dbReference type="InterPro" id="IPR005184">
    <property type="entry name" value="DUF306_Meta_HslJ"/>
</dbReference>
<evidence type="ECO:0000259" key="1">
    <source>
        <dbReference type="Pfam" id="PF03724"/>
    </source>
</evidence>
<accession>A0A246FN34</accession>
<organism evidence="2 3">
    <name type="scientific">Hymenobacter amundsenii</name>
    <dbReference type="NCBI Taxonomy" id="2006685"/>
    <lineage>
        <taxon>Bacteria</taxon>
        <taxon>Pseudomonadati</taxon>
        <taxon>Bacteroidota</taxon>
        <taxon>Cytophagia</taxon>
        <taxon>Cytophagales</taxon>
        <taxon>Hymenobacteraceae</taxon>
        <taxon>Hymenobacter</taxon>
    </lineage>
</organism>
<sequence>MKQGFRAASYISCLHRYIHRLMRPFLLLAVVLFVLSGCQKDVQPTPPLQQTRWMLSQVDDFSISLSSYSDSYRTYVQFGTDNTTSGLTPCNSFVGTYSLNTSPGKLSISQQAATRIGCPVQDLETCYLAAFPRTVRYEVVGQELRLYETGTPKPHLIFTAAP</sequence>
<reference evidence="2 3" key="1">
    <citation type="submission" date="2017-06" db="EMBL/GenBank/DDBJ databases">
        <title>Hymenobacter amundsenii sp. nov. isolated from regoliths in Antarctica.</title>
        <authorList>
            <person name="Sedlacek I."/>
            <person name="Kralova S."/>
            <person name="Pantucek R."/>
            <person name="Svec P."/>
            <person name="Holochova P."/>
            <person name="Stankova E."/>
            <person name="Vrbovska V."/>
            <person name="Busse H.-J."/>
        </authorList>
    </citation>
    <scope>NUCLEOTIDE SEQUENCE [LARGE SCALE GENOMIC DNA]</scope>
    <source>
        <strain evidence="2 3">CCM 8682</strain>
    </source>
</reference>
<feature type="domain" description="DUF306" evidence="1">
    <location>
        <begin position="47"/>
        <end position="148"/>
    </location>
</feature>
<evidence type="ECO:0000313" key="3">
    <source>
        <dbReference type="Proteomes" id="UP000197277"/>
    </source>
</evidence>
<dbReference type="Gene3D" id="2.40.128.270">
    <property type="match status" value="1"/>
</dbReference>
<name>A0A246FN34_9BACT</name>
<keyword evidence="3" id="KW-1185">Reference proteome</keyword>
<dbReference type="InterPro" id="IPR038670">
    <property type="entry name" value="HslJ-like_sf"/>
</dbReference>
<dbReference type="Proteomes" id="UP000197277">
    <property type="component" value="Unassembled WGS sequence"/>
</dbReference>
<protein>
    <recommendedName>
        <fullName evidence="1">DUF306 domain-containing protein</fullName>
    </recommendedName>
</protein>
<dbReference type="Pfam" id="PF03724">
    <property type="entry name" value="META"/>
    <property type="match status" value="1"/>
</dbReference>
<comment type="caution">
    <text evidence="2">The sequence shown here is derived from an EMBL/GenBank/DDBJ whole genome shotgun (WGS) entry which is preliminary data.</text>
</comment>
<gene>
    <name evidence="2" type="ORF">CDA63_04985</name>
</gene>
<proteinExistence type="predicted"/>
<dbReference type="EMBL" id="NIRR01000005">
    <property type="protein sequence ID" value="OWP64089.1"/>
    <property type="molecule type" value="Genomic_DNA"/>
</dbReference>
<dbReference type="OrthoDB" id="880459at2"/>
<dbReference type="AlphaFoldDB" id="A0A246FN34"/>